<accession>A0A0K2U4K7</accession>
<name>A0A0K2U4K7_LEPSM</name>
<protein>
    <submittedName>
        <fullName evidence="1">Uncharacterized protein</fullName>
    </submittedName>
</protein>
<evidence type="ECO:0000313" key="1">
    <source>
        <dbReference type="EMBL" id="CDW33244.1"/>
    </source>
</evidence>
<sequence length="25" mass="2882">MADLRDFTMGCEVLLVLNYKTLHKA</sequence>
<reference evidence="1" key="1">
    <citation type="submission" date="2014-05" db="EMBL/GenBank/DDBJ databases">
        <authorList>
            <person name="Chronopoulou M."/>
        </authorList>
    </citation>
    <scope>NUCLEOTIDE SEQUENCE</scope>
    <source>
        <tissue evidence="1">Whole organism</tissue>
    </source>
</reference>
<proteinExistence type="predicted"/>
<organism evidence="1">
    <name type="scientific">Lepeophtheirus salmonis</name>
    <name type="common">Salmon louse</name>
    <name type="synonym">Caligus salmonis</name>
    <dbReference type="NCBI Taxonomy" id="72036"/>
    <lineage>
        <taxon>Eukaryota</taxon>
        <taxon>Metazoa</taxon>
        <taxon>Ecdysozoa</taxon>
        <taxon>Arthropoda</taxon>
        <taxon>Crustacea</taxon>
        <taxon>Multicrustacea</taxon>
        <taxon>Hexanauplia</taxon>
        <taxon>Copepoda</taxon>
        <taxon>Siphonostomatoida</taxon>
        <taxon>Caligidae</taxon>
        <taxon>Lepeophtheirus</taxon>
    </lineage>
</organism>
<dbReference type="AlphaFoldDB" id="A0A0K2U4K7"/>
<dbReference type="EMBL" id="HACA01015883">
    <property type="protein sequence ID" value="CDW33244.1"/>
    <property type="molecule type" value="Transcribed_RNA"/>
</dbReference>